<feature type="transmembrane region" description="Helical" evidence="12">
    <location>
        <begin position="82"/>
        <end position="106"/>
    </location>
</feature>
<dbReference type="InterPro" id="IPR023299">
    <property type="entry name" value="ATPase_P-typ_cyto_dom_N"/>
</dbReference>
<feature type="transmembrane region" description="Helical" evidence="12">
    <location>
        <begin position="280"/>
        <end position="302"/>
    </location>
</feature>
<dbReference type="SFLD" id="SFLDF00027">
    <property type="entry name" value="p-type_atpase"/>
    <property type="match status" value="1"/>
</dbReference>
<dbReference type="InterPro" id="IPR023214">
    <property type="entry name" value="HAD_sf"/>
</dbReference>
<feature type="domain" description="Cation-transporting P-type ATPase N-terminal" evidence="13">
    <location>
        <begin position="24"/>
        <end position="96"/>
    </location>
</feature>
<dbReference type="InterPro" id="IPR036412">
    <property type="entry name" value="HAD-like_sf"/>
</dbReference>
<dbReference type="FunFam" id="2.70.150.10:FF:000042">
    <property type="entry name" value="Plasma membrane ATPase"/>
    <property type="match status" value="1"/>
</dbReference>
<dbReference type="Proteomes" id="UP001530293">
    <property type="component" value="Unassembled WGS sequence"/>
</dbReference>
<dbReference type="InterPro" id="IPR004014">
    <property type="entry name" value="ATPase_P-typ_cation-transptr_N"/>
</dbReference>
<dbReference type="NCBIfam" id="TIGR01647">
    <property type="entry name" value="ATPase-IIIA_H"/>
    <property type="match status" value="1"/>
</dbReference>
<dbReference type="InterPro" id="IPR001757">
    <property type="entry name" value="P_typ_ATPase"/>
</dbReference>
<feature type="transmembrane region" description="Helical" evidence="12">
    <location>
        <begin position="839"/>
        <end position="860"/>
    </location>
</feature>
<evidence type="ECO:0000256" key="2">
    <source>
        <dbReference type="ARBA" id="ARBA00008804"/>
    </source>
</evidence>
<accession>A0ABD3MEP3</accession>
<dbReference type="PRINTS" id="PR00120">
    <property type="entry name" value="HATPASE"/>
</dbReference>
<dbReference type="InterPro" id="IPR023298">
    <property type="entry name" value="ATPase_P-typ_TM_dom_sf"/>
</dbReference>
<keyword evidence="4 12" id="KW-0812">Transmembrane</keyword>
<dbReference type="EMBL" id="JALLBG020000153">
    <property type="protein sequence ID" value="KAL3761261.1"/>
    <property type="molecule type" value="Genomic_DNA"/>
</dbReference>
<evidence type="ECO:0000256" key="8">
    <source>
        <dbReference type="ARBA" id="ARBA00022842"/>
    </source>
</evidence>
<keyword evidence="11 12" id="KW-0472">Membrane</keyword>
<keyword evidence="12" id="KW-0813">Transport</keyword>
<evidence type="ECO:0000256" key="7">
    <source>
        <dbReference type="ARBA" id="ARBA00022840"/>
    </source>
</evidence>
<comment type="subcellular location">
    <subcellularLocation>
        <location evidence="12">Cell membrane</location>
        <topology evidence="12">Multi-pass membrane protein</topology>
    </subcellularLocation>
    <subcellularLocation>
        <location evidence="1">Membrane</location>
        <topology evidence="1">Multi-pass membrane protein</topology>
    </subcellularLocation>
</comment>
<evidence type="ECO:0000256" key="12">
    <source>
        <dbReference type="RuleBase" id="RU362083"/>
    </source>
</evidence>
<dbReference type="NCBIfam" id="TIGR01494">
    <property type="entry name" value="ATPase_P-type"/>
    <property type="match status" value="2"/>
</dbReference>
<dbReference type="GO" id="GO:0120029">
    <property type="term" value="P:proton export across plasma membrane"/>
    <property type="evidence" value="ECO:0007669"/>
    <property type="project" value="UniProtKB-UniRule"/>
</dbReference>
<dbReference type="Gene3D" id="2.70.150.10">
    <property type="entry name" value="Calcium-transporting ATPase, cytoplasmic transduction domain A"/>
    <property type="match status" value="1"/>
</dbReference>
<evidence type="ECO:0000313" key="14">
    <source>
        <dbReference type="EMBL" id="KAL3761261.1"/>
    </source>
</evidence>
<feature type="transmembrane region" description="Helical" evidence="12">
    <location>
        <begin position="649"/>
        <end position="670"/>
    </location>
</feature>
<keyword evidence="12" id="KW-0375">Hydrogen ion transport</keyword>
<evidence type="ECO:0000256" key="9">
    <source>
        <dbReference type="ARBA" id="ARBA00022967"/>
    </source>
</evidence>
<evidence type="ECO:0000256" key="3">
    <source>
        <dbReference type="ARBA" id="ARBA00022553"/>
    </source>
</evidence>
<dbReference type="FunFam" id="3.40.1110.10:FF:000005">
    <property type="entry name" value="Plasma membrane ATPase"/>
    <property type="match status" value="1"/>
</dbReference>
<feature type="transmembrane region" description="Helical" evidence="12">
    <location>
        <begin position="805"/>
        <end position="827"/>
    </location>
</feature>
<keyword evidence="12" id="KW-0406">Ion transport</keyword>
<feature type="transmembrane region" description="Helical" evidence="12">
    <location>
        <begin position="726"/>
        <end position="751"/>
    </location>
</feature>
<dbReference type="InterPro" id="IPR008250">
    <property type="entry name" value="ATPase_P-typ_transduc_dom_A_sf"/>
</dbReference>
<comment type="catalytic activity">
    <reaction evidence="12">
        <text>ATP + H2O + H(+)(in) = ADP + phosphate + 2 H(+)(out)</text>
        <dbReference type="Rhea" id="RHEA:20852"/>
        <dbReference type="ChEBI" id="CHEBI:15377"/>
        <dbReference type="ChEBI" id="CHEBI:15378"/>
        <dbReference type="ChEBI" id="CHEBI:30616"/>
        <dbReference type="ChEBI" id="CHEBI:43474"/>
        <dbReference type="ChEBI" id="CHEBI:456216"/>
        <dbReference type="EC" id="7.1.2.1"/>
    </reaction>
</comment>
<dbReference type="SUPFAM" id="SSF81665">
    <property type="entry name" value="Calcium ATPase, transmembrane domain M"/>
    <property type="match status" value="1"/>
</dbReference>
<evidence type="ECO:0000256" key="10">
    <source>
        <dbReference type="ARBA" id="ARBA00022989"/>
    </source>
</evidence>
<dbReference type="InterPro" id="IPR006534">
    <property type="entry name" value="P-type_ATPase_IIIA"/>
</dbReference>
<evidence type="ECO:0000256" key="1">
    <source>
        <dbReference type="ARBA" id="ARBA00004141"/>
    </source>
</evidence>
<dbReference type="GO" id="GO:0005886">
    <property type="term" value="C:plasma membrane"/>
    <property type="evidence" value="ECO:0007669"/>
    <property type="project" value="UniProtKB-SubCell"/>
</dbReference>
<dbReference type="Pfam" id="PF00690">
    <property type="entry name" value="Cation_ATPase_N"/>
    <property type="match status" value="1"/>
</dbReference>
<protein>
    <recommendedName>
        <fullName evidence="12">Plasma membrane ATPase</fullName>
        <ecNumber evidence="12">7.1.2.1</ecNumber>
    </recommendedName>
</protein>
<dbReference type="SUPFAM" id="SSF81653">
    <property type="entry name" value="Calcium ATPase, transduction domain A"/>
    <property type="match status" value="1"/>
</dbReference>
<evidence type="ECO:0000313" key="15">
    <source>
        <dbReference type="Proteomes" id="UP001530293"/>
    </source>
</evidence>
<dbReference type="GO" id="GO:0008553">
    <property type="term" value="F:P-type proton-exporting transporter activity"/>
    <property type="evidence" value="ECO:0007669"/>
    <property type="project" value="UniProtKB-UniRule"/>
</dbReference>
<keyword evidence="3" id="KW-0597">Phosphoprotein</keyword>
<proteinExistence type="inferred from homology"/>
<dbReference type="SMART" id="SM00831">
    <property type="entry name" value="Cation_ATPase_N"/>
    <property type="match status" value="1"/>
</dbReference>
<dbReference type="PANTHER" id="PTHR42861">
    <property type="entry name" value="CALCIUM-TRANSPORTING ATPASE"/>
    <property type="match status" value="1"/>
</dbReference>
<evidence type="ECO:0000256" key="11">
    <source>
        <dbReference type="ARBA" id="ARBA00023136"/>
    </source>
</evidence>
<dbReference type="Gene3D" id="1.20.1110.10">
    <property type="entry name" value="Calcium-transporting ATPase, transmembrane domain"/>
    <property type="match status" value="1"/>
</dbReference>
<dbReference type="FunFam" id="3.40.50.1000:FF:000211">
    <property type="entry name" value="Plasma membrane ATPase"/>
    <property type="match status" value="1"/>
</dbReference>
<dbReference type="InterPro" id="IPR018303">
    <property type="entry name" value="ATPase_P-typ_P_site"/>
</dbReference>
<comment type="similarity">
    <text evidence="2 12">Belongs to the cation transport ATPase (P-type) (TC 3.A.3) family. Type IIIA subfamily.</text>
</comment>
<keyword evidence="6 12" id="KW-0547">Nucleotide-binding</keyword>
<dbReference type="PRINTS" id="PR00119">
    <property type="entry name" value="CATATPASE"/>
</dbReference>
<gene>
    <name evidence="14" type="ORF">ACHAWU_007422</name>
</gene>
<dbReference type="InterPro" id="IPR059000">
    <property type="entry name" value="ATPase_P-type_domA"/>
</dbReference>
<sequence>MAEAVVKHGNIREREKSDLSDIIEIIEHNPDEILDDFKYNHVGFTSEEAAELLAKYGKNELPEKVIPKWRLFLDQFRAPMPIMIWIAIIIEMAIQNWIDTGILLLIQFTNASISFYESNKAGNAVAALKNSLKPTAICKRNGKWEVIDATLLVPGDLVFLSTEYYDIPADCRVNGSEIDVDQAVITGEGLPVTFYKGDSCKMGSSVVRGEVEATVEFTGIETFLGKIECLLTSTGEVSHLQKVLMSFMMILVVLSVTLCLISFIYLLVERVPVKEALSHTVVLLVASIPLAIEIVTNTTLAIGSKALSHHGILVTRLSAIEDMAGMSILCSDKTGTLTLNKMVLQDETPVFKEGQTQETVLVNAALAAKWKGPARDALDRLTLGSVNMALLEDYEQLDFLPFDPTIKRTEGTVRNTKTGEEFKTTKGAPHILLNLMSDAHADIKEKVEAEVVRFGEMGIRTLAVAKMDLKNGKNEWEMLGLLTFLDPPRPDTKQTIEDANTYGVSVKMVTGDHLLIAKQTAKTLNMGTQIFTSENLPMLDPETKQKPPDLGKTYGNMCLAADGFASMFPEHKYLVVETLRDLGYSVGATGDGVNDAPALKLADVGIAVSGATDVAKAAADIVLTQEGLSTIVHGIVIAREIFSRISNFITYRISATLQLLLFFFIAIFAFHPIDYTPEGAEEEWPEYFHMPVLMLMLITLLNRGTLITIAYDNAEASLTPNKWNKVVLFITSTILGMVSCVSSLLLLWFLLTSHQPNGFFHKKLGIGGVDYGQITTAVYLKVSVSYFLTLFSARTGPLFFWQIRPATILLCGGIIALTVSSLLSIFWPKSMPDGILTEGLQSNMAVFGFVWVYCIFFWFLQDLAKVAAYKYMYKVNFNNIKAMIVPKS</sequence>
<dbReference type="Pfam" id="PF00122">
    <property type="entry name" value="E1-E2_ATPase"/>
    <property type="match status" value="1"/>
</dbReference>
<dbReference type="Gene3D" id="3.40.1110.10">
    <property type="entry name" value="Calcium-transporting ATPase, cytoplasmic domain N"/>
    <property type="match status" value="1"/>
</dbReference>
<evidence type="ECO:0000256" key="5">
    <source>
        <dbReference type="ARBA" id="ARBA00022723"/>
    </source>
</evidence>
<feature type="transmembrane region" description="Helical" evidence="12">
    <location>
        <begin position="243"/>
        <end position="268"/>
    </location>
</feature>
<comment type="caution">
    <text evidence="14">The sequence shown here is derived from an EMBL/GenBank/DDBJ whole genome shotgun (WGS) entry which is preliminary data.</text>
</comment>
<dbReference type="SFLD" id="SFLDS00003">
    <property type="entry name" value="Haloacid_Dehalogenase"/>
    <property type="match status" value="1"/>
</dbReference>
<dbReference type="GO" id="GO:0046872">
    <property type="term" value="F:metal ion binding"/>
    <property type="evidence" value="ECO:0007669"/>
    <property type="project" value="UniProtKB-KW"/>
</dbReference>
<evidence type="ECO:0000256" key="6">
    <source>
        <dbReference type="ARBA" id="ARBA00022741"/>
    </source>
</evidence>
<dbReference type="GO" id="GO:0005524">
    <property type="term" value="F:ATP binding"/>
    <property type="evidence" value="ECO:0007669"/>
    <property type="project" value="UniProtKB-UniRule"/>
</dbReference>
<feature type="transmembrane region" description="Helical" evidence="12">
    <location>
        <begin position="690"/>
        <end position="714"/>
    </location>
</feature>
<dbReference type="InterPro" id="IPR044492">
    <property type="entry name" value="P_typ_ATPase_HD_dom"/>
</dbReference>
<dbReference type="PROSITE" id="PS00154">
    <property type="entry name" value="ATPASE_E1_E2"/>
    <property type="match status" value="1"/>
</dbReference>
<keyword evidence="5" id="KW-0479">Metal-binding</keyword>
<keyword evidence="7 12" id="KW-0067">ATP-binding</keyword>
<dbReference type="EC" id="7.1.2.1" evidence="12"/>
<keyword evidence="8 12" id="KW-0460">Magnesium</keyword>
<dbReference type="Gene3D" id="3.40.50.1000">
    <property type="entry name" value="HAD superfamily/HAD-like"/>
    <property type="match status" value="1"/>
</dbReference>
<evidence type="ECO:0000256" key="4">
    <source>
        <dbReference type="ARBA" id="ARBA00022692"/>
    </source>
</evidence>
<organism evidence="14 15">
    <name type="scientific">Discostella pseudostelligera</name>
    <dbReference type="NCBI Taxonomy" id="259834"/>
    <lineage>
        <taxon>Eukaryota</taxon>
        <taxon>Sar</taxon>
        <taxon>Stramenopiles</taxon>
        <taxon>Ochrophyta</taxon>
        <taxon>Bacillariophyta</taxon>
        <taxon>Coscinodiscophyceae</taxon>
        <taxon>Thalassiosirophycidae</taxon>
        <taxon>Stephanodiscales</taxon>
        <taxon>Stephanodiscaceae</taxon>
        <taxon>Discostella</taxon>
    </lineage>
</organism>
<reference evidence="14 15" key="1">
    <citation type="submission" date="2024-10" db="EMBL/GenBank/DDBJ databases">
        <title>Updated reference genomes for cyclostephanoid diatoms.</title>
        <authorList>
            <person name="Roberts W.R."/>
            <person name="Alverson A.J."/>
        </authorList>
    </citation>
    <scope>NUCLEOTIDE SEQUENCE [LARGE SCALE GENOMIC DNA]</scope>
    <source>
        <strain evidence="14 15">AJA232-27</strain>
    </source>
</reference>
<dbReference type="AlphaFoldDB" id="A0ABD3MEP3"/>
<keyword evidence="15" id="KW-1185">Reference proteome</keyword>
<dbReference type="SUPFAM" id="SSF56784">
    <property type="entry name" value="HAD-like"/>
    <property type="match status" value="1"/>
</dbReference>
<name>A0ABD3MEP3_9STRA</name>
<feature type="transmembrane region" description="Helical" evidence="12">
    <location>
        <begin position="771"/>
        <end position="793"/>
    </location>
</feature>
<keyword evidence="9 12" id="KW-1278">Translocase</keyword>
<dbReference type="SFLD" id="SFLDG00002">
    <property type="entry name" value="C1.7:_P-type_atpase_like"/>
    <property type="match status" value="1"/>
</dbReference>
<evidence type="ECO:0000259" key="13">
    <source>
        <dbReference type="SMART" id="SM00831"/>
    </source>
</evidence>
<keyword evidence="10 12" id="KW-1133">Transmembrane helix</keyword>
<dbReference type="Pfam" id="PF00702">
    <property type="entry name" value="Hydrolase"/>
    <property type="match status" value="1"/>
</dbReference>